<evidence type="ECO:0000313" key="1">
    <source>
        <dbReference type="EMBL" id="CAI9949275.1"/>
    </source>
</evidence>
<evidence type="ECO:0000313" key="2">
    <source>
        <dbReference type="EMBL" id="CAL6096207.1"/>
    </source>
</evidence>
<evidence type="ECO:0000313" key="3">
    <source>
        <dbReference type="Proteomes" id="UP001642409"/>
    </source>
</evidence>
<organism evidence="1">
    <name type="scientific">Hexamita inflata</name>
    <dbReference type="NCBI Taxonomy" id="28002"/>
    <lineage>
        <taxon>Eukaryota</taxon>
        <taxon>Metamonada</taxon>
        <taxon>Diplomonadida</taxon>
        <taxon>Hexamitidae</taxon>
        <taxon>Hexamitinae</taxon>
        <taxon>Hexamita</taxon>
    </lineage>
</organism>
<dbReference type="EMBL" id="CAXDID020000483">
    <property type="protein sequence ID" value="CAL6096207.1"/>
    <property type="molecule type" value="Genomic_DNA"/>
</dbReference>
<gene>
    <name evidence="1" type="ORF">HINF_LOCUS36920</name>
    <name evidence="2" type="ORF">HINF_LOCUS68319</name>
</gene>
<dbReference type="AlphaFoldDB" id="A0AA86PZE3"/>
<dbReference type="Proteomes" id="UP001642409">
    <property type="component" value="Unassembled WGS sequence"/>
</dbReference>
<accession>A0AA86PZE3</accession>
<comment type="caution">
    <text evidence="1">The sequence shown here is derived from an EMBL/GenBank/DDBJ whole genome shotgun (WGS) entry which is preliminary data.</text>
</comment>
<protein>
    <submittedName>
        <fullName evidence="2">Hypothetical_protein</fullName>
    </submittedName>
</protein>
<keyword evidence="3" id="KW-1185">Reference proteome</keyword>
<reference evidence="1" key="1">
    <citation type="submission" date="2023-06" db="EMBL/GenBank/DDBJ databases">
        <authorList>
            <person name="Kurt Z."/>
        </authorList>
    </citation>
    <scope>NUCLEOTIDE SEQUENCE</scope>
</reference>
<name>A0AA86PZE3_9EUKA</name>
<sequence>MNSDSLNEGEFDSIFLKQSALMINYITTRNCFPDGICVASSVMQLSESDYSLFWILLETVMRIKVVVLKQYFVYTVVPRYMVSSESPLNNCVYSFNSTEQNVSAFASQPKENLQNVPMQQPVDKQSRCFRSSVSRQKSDQQIQFQNHFSISVSHLLSIQTGQEVLVSELELCTRLNEHLRTCPKQSFWNALSELMQNKTARQLSDYYTNSYSKNQHKEQLTIKDKKILREMSQEMQMMKPAEVANAFLSRQKTQTYFKRNVVMYIINMRK</sequence>
<reference evidence="2 3" key="2">
    <citation type="submission" date="2024-07" db="EMBL/GenBank/DDBJ databases">
        <authorList>
            <person name="Akdeniz Z."/>
        </authorList>
    </citation>
    <scope>NUCLEOTIDE SEQUENCE [LARGE SCALE GENOMIC DNA]</scope>
</reference>
<proteinExistence type="predicted"/>
<dbReference type="EMBL" id="CATOUU010000795">
    <property type="protein sequence ID" value="CAI9949275.1"/>
    <property type="molecule type" value="Genomic_DNA"/>
</dbReference>